<comment type="caution">
    <text evidence="2">The sequence shown here is derived from an EMBL/GenBank/DDBJ whole genome shotgun (WGS) entry which is preliminary data.</text>
</comment>
<protein>
    <submittedName>
        <fullName evidence="2">Uncharacterized protein</fullName>
    </submittedName>
</protein>
<dbReference type="AlphaFoldDB" id="A0A9D4NRH0"/>
<accession>A0A9D4NRH0</accession>
<feature type="transmembrane region" description="Helical" evidence="1">
    <location>
        <begin position="55"/>
        <end position="77"/>
    </location>
</feature>
<reference evidence="2" key="2">
    <citation type="journal article" date="2021" name="World Allergy Organ. J.">
        <title>Chromosome-level assembly of Dermatophagoides farinae genome and transcriptome reveals two novel allergens Der f 37 and Der f 39.</title>
        <authorList>
            <person name="Chen J."/>
            <person name="Cai Z."/>
            <person name="Fan D."/>
            <person name="Hu J."/>
            <person name="Hou Y."/>
            <person name="He Y."/>
            <person name="Zhang Z."/>
            <person name="Zhao Z."/>
            <person name="Gao P."/>
            <person name="Hu W."/>
            <person name="Sun J."/>
            <person name="Li J."/>
            <person name="Ji K."/>
        </authorList>
    </citation>
    <scope>NUCLEOTIDE SEQUENCE</scope>
    <source>
        <strain evidence="2">JKM2019</strain>
    </source>
</reference>
<keyword evidence="1" id="KW-1133">Transmembrane helix</keyword>
<dbReference type="EMBL" id="SDOV01000008">
    <property type="protein sequence ID" value="KAH7637706.1"/>
    <property type="molecule type" value="Genomic_DNA"/>
</dbReference>
<organism evidence="2">
    <name type="scientific">Dermatophagoides farinae</name>
    <name type="common">American house dust mite</name>
    <dbReference type="NCBI Taxonomy" id="6954"/>
    <lineage>
        <taxon>Eukaryota</taxon>
        <taxon>Metazoa</taxon>
        <taxon>Ecdysozoa</taxon>
        <taxon>Arthropoda</taxon>
        <taxon>Chelicerata</taxon>
        <taxon>Arachnida</taxon>
        <taxon>Acari</taxon>
        <taxon>Acariformes</taxon>
        <taxon>Sarcoptiformes</taxon>
        <taxon>Astigmata</taxon>
        <taxon>Psoroptidia</taxon>
        <taxon>Analgoidea</taxon>
        <taxon>Pyroglyphidae</taxon>
        <taxon>Dermatophagoidinae</taxon>
        <taxon>Dermatophagoides</taxon>
    </lineage>
</organism>
<keyword evidence="1" id="KW-0472">Membrane</keyword>
<keyword evidence="1" id="KW-0812">Transmembrane</keyword>
<gene>
    <name evidence="2" type="ORF">HUG17_8810</name>
</gene>
<evidence type="ECO:0000313" key="2">
    <source>
        <dbReference type="EMBL" id="KAH7637706.1"/>
    </source>
</evidence>
<reference evidence="2" key="1">
    <citation type="submission" date="2020-06" db="EMBL/GenBank/DDBJ databases">
        <authorList>
            <person name="Ji K."/>
            <person name="Li J."/>
        </authorList>
    </citation>
    <scope>NUCLEOTIDE SEQUENCE</scope>
    <source>
        <strain evidence="2">JKM2019</strain>
        <tissue evidence="2">Whole body</tissue>
    </source>
</reference>
<dbReference type="Proteomes" id="UP000828236">
    <property type="component" value="Unassembled WGS sequence"/>
</dbReference>
<proteinExistence type="predicted"/>
<name>A0A9D4NRH0_DERFA</name>
<evidence type="ECO:0000256" key="1">
    <source>
        <dbReference type="SAM" id="Phobius"/>
    </source>
</evidence>
<sequence>MGITMTEKTETIQYLIENDNHHVTLSVAIESFPSTNEVENDGDSGGGGLSHECTMIITIMASVCLLLFSALTFLLIVMKRNKSYGLQYKLQRQQQRQKCRSLSVPNFSRYVPANLRCPSCSSSLKPRKSSLKPPTDSFRIKNDNEKPLVATISRSNTEPNIKFKLSNDDDDTKIDMKEFRRKSII</sequence>